<feature type="domain" description="Histidine kinase" evidence="6">
    <location>
        <begin position="394"/>
        <end position="621"/>
    </location>
</feature>
<gene>
    <name evidence="7" type="ORF">EV672_104221</name>
</gene>
<name>A0A4R6RCG0_9BURK</name>
<evidence type="ECO:0000256" key="4">
    <source>
        <dbReference type="SAM" id="MobiDB-lite"/>
    </source>
</evidence>
<comment type="caution">
    <text evidence="7">The sequence shown here is derived from an EMBL/GenBank/DDBJ whole genome shotgun (WGS) entry which is preliminary data.</text>
</comment>
<dbReference type="SMART" id="SM00388">
    <property type="entry name" value="HisKA"/>
    <property type="match status" value="1"/>
</dbReference>
<dbReference type="Gene3D" id="3.30.565.10">
    <property type="entry name" value="Histidine kinase-like ATPase, C-terminal domain"/>
    <property type="match status" value="1"/>
</dbReference>
<evidence type="ECO:0000256" key="2">
    <source>
        <dbReference type="ARBA" id="ARBA00012438"/>
    </source>
</evidence>
<dbReference type="Gene3D" id="1.10.287.130">
    <property type="match status" value="1"/>
</dbReference>
<dbReference type="OrthoDB" id="9815750at2"/>
<dbReference type="PANTHER" id="PTHR43065">
    <property type="entry name" value="SENSOR HISTIDINE KINASE"/>
    <property type="match status" value="1"/>
</dbReference>
<feature type="transmembrane region" description="Helical" evidence="5">
    <location>
        <begin position="77"/>
        <end position="97"/>
    </location>
</feature>
<dbReference type="Pfam" id="PF02518">
    <property type="entry name" value="HATPase_c"/>
    <property type="match status" value="1"/>
</dbReference>
<feature type="transmembrane region" description="Helical" evidence="5">
    <location>
        <begin position="103"/>
        <end position="121"/>
    </location>
</feature>
<dbReference type="AlphaFoldDB" id="A0A4R6RCG0"/>
<dbReference type="CDD" id="cd00082">
    <property type="entry name" value="HisKA"/>
    <property type="match status" value="1"/>
</dbReference>
<organism evidence="7 8">
    <name type="scientific">Aquabacterium commune</name>
    <dbReference type="NCBI Taxonomy" id="70586"/>
    <lineage>
        <taxon>Bacteria</taxon>
        <taxon>Pseudomonadati</taxon>
        <taxon>Pseudomonadota</taxon>
        <taxon>Betaproteobacteria</taxon>
        <taxon>Burkholderiales</taxon>
        <taxon>Aquabacterium</taxon>
    </lineage>
</organism>
<dbReference type="InterPro" id="IPR003594">
    <property type="entry name" value="HATPase_dom"/>
</dbReference>
<dbReference type="Pfam" id="PF00512">
    <property type="entry name" value="HisKA"/>
    <property type="match status" value="1"/>
</dbReference>
<comment type="catalytic activity">
    <reaction evidence="1">
        <text>ATP + protein L-histidine = ADP + protein N-phospho-L-histidine.</text>
        <dbReference type="EC" id="2.7.13.3"/>
    </reaction>
</comment>
<dbReference type="PRINTS" id="PR00344">
    <property type="entry name" value="BCTRLSENSOR"/>
</dbReference>
<dbReference type="SUPFAM" id="SSF55874">
    <property type="entry name" value="ATPase domain of HSP90 chaperone/DNA topoisomerase II/histidine kinase"/>
    <property type="match status" value="1"/>
</dbReference>
<dbReference type="InterPro" id="IPR036097">
    <property type="entry name" value="HisK_dim/P_sf"/>
</dbReference>
<dbReference type="SMART" id="SM00091">
    <property type="entry name" value="PAS"/>
    <property type="match status" value="1"/>
</dbReference>
<dbReference type="SMART" id="SM00387">
    <property type="entry name" value="HATPase_c"/>
    <property type="match status" value="1"/>
</dbReference>
<feature type="transmembrane region" description="Helical" evidence="5">
    <location>
        <begin position="141"/>
        <end position="157"/>
    </location>
</feature>
<feature type="transmembrane region" description="Helical" evidence="5">
    <location>
        <begin position="186"/>
        <end position="205"/>
    </location>
</feature>
<dbReference type="InterPro" id="IPR036890">
    <property type="entry name" value="HATPase_C_sf"/>
</dbReference>
<dbReference type="Pfam" id="PF13188">
    <property type="entry name" value="PAS_8"/>
    <property type="match status" value="1"/>
</dbReference>
<dbReference type="PROSITE" id="PS50109">
    <property type="entry name" value="HIS_KIN"/>
    <property type="match status" value="1"/>
</dbReference>
<proteinExistence type="predicted"/>
<dbReference type="SUPFAM" id="SSF47384">
    <property type="entry name" value="Homodimeric domain of signal transducing histidine kinase"/>
    <property type="match status" value="1"/>
</dbReference>
<evidence type="ECO:0000313" key="8">
    <source>
        <dbReference type="Proteomes" id="UP000294593"/>
    </source>
</evidence>
<feature type="region of interest" description="Disordered" evidence="4">
    <location>
        <begin position="1"/>
        <end position="61"/>
    </location>
</feature>
<dbReference type="InterPro" id="IPR000014">
    <property type="entry name" value="PAS"/>
</dbReference>
<protein>
    <recommendedName>
        <fullName evidence="2">histidine kinase</fullName>
        <ecNumber evidence="2">2.7.13.3</ecNumber>
    </recommendedName>
</protein>
<reference evidence="7 8" key="1">
    <citation type="submission" date="2019-03" db="EMBL/GenBank/DDBJ databases">
        <title>Genomic Encyclopedia of Type Strains, Phase IV (KMG-IV): sequencing the most valuable type-strain genomes for metagenomic binning, comparative biology and taxonomic classification.</title>
        <authorList>
            <person name="Goeker M."/>
        </authorList>
    </citation>
    <scope>NUCLEOTIDE SEQUENCE [LARGE SCALE GENOMIC DNA]</scope>
    <source>
        <strain evidence="7 8">DSM 11901</strain>
    </source>
</reference>
<dbReference type="GO" id="GO:0000155">
    <property type="term" value="F:phosphorelay sensor kinase activity"/>
    <property type="evidence" value="ECO:0007669"/>
    <property type="project" value="InterPro"/>
</dbReference>
<dbReference type="EMBL" id="SNXW01000004">
    <property type="protein sequence ID" value="TDP83840.1"/>
    <property type="molecule type" value="Genomic_DNA"/>
</dbReference>
<dbReference type="InterPro" id="IPR003661">
    <property type="entry name" value="HisK_dim/P_dom"/>
</dbReference>
<dbReference type="CDD" id="cd00130">
    <property type="entry name" value="PAS"/>
    <property type="match status" value="1"/>
</dbReference>
<evidence type="ECO:0000259" key="6">
    <source>
        <dbReference type="PROSITE" id="PS50109"/>
    </source>
</evidence>
<dbReference type="InterPro" id="IPR005467">
    <property type="entry name" value="His_kinase_dom"/>
</dbReference>
<accession>A0A4R6RCG0</accession>
<dbReference type="Gene3D" id="3.30.450.20">
    <property type="entry name" value="PAS domain"/>
    <property type="match status" value="1"/>
</dbReference>
<dbReference type="PANTHER" id="PTHR43065:SF52">
    <property type="entry name" value="SENSOR PROTEIN KINASE PILS"/>
    <property type="match status" value="1"/>
</dbReference>
<dbReference type="Proteomes" id="UP000294593">
    <property type="component" value="Unassembled WGS sequence"/>
</dbReference>
<evidence type="ECO:0000256" key="5">
    <source>
        <dbReference type="SAM" id="Phobius"/>
    </source>
</evidence>
<keyword evidence="5" id="KW-0812">Transmembrane</keyword>
<dbReference type="EC" id="2.7.13.3" evidence="2"/>
<evidence type="ECO:0000313" key="7">
    <source>
        <dbReference type="EMBL" id="TDP83840.1"/>
    </source>
</evidence>
<keyword evidence="5" id="KW-1133">Transmembrane helix</keyword>
<keyword evidence="5" id="KW-0472">Membrane</keyword>
<keyword evidence="3" id="KW-0597">Phosphoprotein</keyword>
<dbReference type="SUPFAM" id="SSF55785">
    <property type="entry name" value="PYP-like sensor domain (PAS domain)"/>
    <property type="match status" value="1"/>
</dbReference>
<evidence type="ECO:0000256" key="1">
    <source>
        <dbReference type="ARBA" id="ARBA00000085"/>
    </source>
</evidence>
<dbReference type="InterPro" id="IPR035965">
    <property type="entry name" value="PAS-like_dom_sf"/>
</dbReference>
<keyword evidence="7" id="KW-0808">Transferase</keyword>
<keyword evidence="7" id="KW-0418">Kinase</keyword>
<feature type="transmembrane region" description="Helical" evidence="5">
    <location>
        <begin position="217"/>
        <end position="236"/>
    </location>
</feature>
<dbReference type="Pfam" id="PF25323">
    <property type="entry name" value="6TM_PilS"/>
    <property type="match status" value="1"/>
</dbReference>
<dbReference type="RefSeq" id="WP_133608631.1">
    <property type="nucleotide sequence ID" value="NZ_SNXW01000004.1"/>
</dbReference>
<evidence type="ECO:0000256" key="3">
    <source>
        <dbReference type="ARBA" id="ARBA00022553"/>
    </source>
</evidence>
<dbReference type="InterPro" id="IPR004358">
    <property type="entry name" value="Sig_transdc_His_kin-like_C"/>
</dbReference>
<sequence length="629" mass="67749">MPTRTPPATAPSQTHPGTEPLPPAPSLDGANSWFGSPRLDEPSGAASPPPNAGSGSGSGSGSGATTPYFFRVYRAFLTARATLALMLILLLGALWTMGTRSPSWVWGMALGYATLACAVWWLPSQRQRASDQQLSLRPRQALASVGVDLVFFAALHYLTGNSFNTQALLVLPVLMAAVLMPRIMALGTAAAATLNLLAAAWVQALDAGAMTTLMTQAGLTGVGLFVIAVLANELAIRLAREERSARGSMELARQQAELNRLVIEEMSEGVMVVDRQGRVRTANPAARRLLSARSQTPAAPFQLRGVPAWAPLVHAIEHGLNRPLKAEGGQEIRLRFDDQSLRDLRLRVRFTRGHPDQPDLAREEMCVMLLEDLRTVRARQRQDKLAAMGRMSAGIAHEIRNPLAAIAQANALMAEDAAQPEAHPAQARLTQMVSDNVARLKHIVDDILAVAPGLRPPAPVIDPVETVMAICNEWRSAQGLQAGEDSLLDTDLGGVPRAPTSPKVRFEPEHLQRVLVNLLDNALRYQSGQPGALLVTLRWLPGGAAGGVLMLSVANDGEAMSADTERSLFEPFFSTSSRGTGLGLYICRELCERHGASIDYRQHPPSVRHRNEFFLTMPVEQTGAAAYAP</sequence>
<keyword evidence="8" id="KW-1185">Reference proteome</keyword>